<gene>
    <name evidence="2" type="ORF">SCODWIG_02791</name>
</gene>
<dbReference type="VEuPathDB" id="FungiDB:SCODWIG_02791"/>
<sequence length="845" mass="96030">MYDDKIVNNDIQPKDFKKIIHDLEQNFYLPKRIILTEDEVPAGRKDIPEQNSLTDDNSKVESLDATKNRKYKVEYGIVNDPIILPCGCIVSKHIKSQLLQDYDIQDFYSRTDSVGLKKDKYNIKYNNLSTPNTTDISNNIQICPVCYNDSDVLKGFLVKPLIMIYNQLDFLKKKYLVDACTDSVNRELESRKGSLTRAGNNHDNETTRRKSSFSKKDGDFYLSDDYQDYYNNNMNNFAIDDIYEDENYEDMELRKDNRRRKSNKTQSLISLFHTVAIKVANSELGSADGNNNNHNNSKVDDKPSGFYTNNTEKVAGEIFDDSVSKTKTVSLKEDKSSTLLFGDTKTSTSVPNNNSIITGTFPNQQKNKLLMQQQFQSCLLKNNGKFDNTAKSKKSLITQQQNATYNKLDEEKEYFFAKCFPMYRKRTQYSTHPKFLRAKSKLFINTDISPDCSKFALITEKKWEIYSIDGNSNETKLFCCGKITGEYGPDFDHLTFPHPDAIKPKTHNGGSETNSSSSKIEWDHLFCKLSLNFLVITGTKGYLRIFDLEKGGEPIYTFHSIFPIRCMDIDYNTNIIACGITGKDRTNGAEQALISFYRIGPQSDDSEINGSARPDHKIEHKVSYTVLAPITITLPYRDPINTLQFSQDGNYLSCSTCFESRFLVISTRKISEPRLVMKSIRSIDTSLESEGITDTKIFPGNSNLMCVTAVSFNAPPIVINTKIQNITMTSNQHVAQPTMLLRLDELGSKIYKCEISPRNDSIAFLDKNGTVYIMSSPTMGDSEKRRIVIVEVCANAFRLREAASLRFSSDGHKLYILDRKGNLYIEDFAAGLPQSTFVTKCKHIS</sequence>
<dbReference type="Gene3D" id="2.130.10.10">
    <property type="entry name" value="YVTN repeat-like/Quinoprotein amine dehydrogenase"/>
    <property type="match status" value="1"/>
</dbReference>
<feature type="region of interest" description="Disordered" evidence="1">
    <location>
        <begin position="191"/>
        <end position="213"/>
    </location>
</feature>
<dbReference type="InterPro" id="IPR036322">
    <property type="entry name" value="WD40_repeat_dom_sf"/>
</dbReference>
<dbReference type="AlphaFoldDB" id="A0A376BA73"/>
<dbReference type="Proteomes" id="UP000262825">
    <property type="component" value="Unassembled WGS sequence"/>
</dbReference>
<dbReference type="SUPFAM" id="SSF50978">
    <property type="entry name" value="WD40 repeat-like"/>
    <property type="match status" value="1"/>
</dbReference>
<evidence type="ECO:0000256" key="1">
    <source>
        <dbReference type="SAM" id="MobiDB-lite"/>
    </source>
</evidence>
<evidence type="ECO:0000313" key="3">
    <source>
        <dbReference type="Proteomes" id="UP000262825"/>
    </source>
</evidence>
<accession>A0A376BA73</accession>
<feature type="compositionally biased region" description="Basic and acidic residues" evidence="1">
    <location>
        <begin position="200"/>
        <end position="213"/>
    </location>
</feature>
<keyword evidence="3" id="KW-1185">Reference proteome</keyword>
<reference evidence="3" key="1">
    <citation type="submission" date="2018-06" db="EMBL/GenBank/DDBJ databases">
        <authorList>
            <person name="Guldener U."/>
        </authorList>
    </citation>
    <scope>NUCLEOTIDE SEQUENCE [LARGE SCALE GENOMIC DNA]</scope>
    <source>
        <strain evidence="3">UTAD17</strain>
    </source>
</reference>
<organism evidence="2 3">
    <name type="scientific">Saccharomycodes ludwigii</name>
    <dbReference type="NCBI Taxonomy" id="36035"/>
    <lineage>
        <taxon>Eukaryota</taxon>
        <taxon>Fungi</taxon>
        <taxon>Dikarya</taxon>
        <taxon>Ascomycota</taxon>
        <taxon>Saccharomycotina</taxon>
        <taxon>Saccharomycetes</taxon>
        <taxon>Saccharomycodales</taxon>
        <taxon>Saccharomycodaceae</taxon>
        <taxon>Saccharomycodes</taxon>
    </lineage>
</organism>
<feature type="region of interest" description="Disordered" evidence="1">
    <location>
        <begin position="284"/>
        <end position="305"/>
    </location>
</feature>
<dbReference type="InterPro" id="IPR015943">
    <property type="entry name" value="WD40/YVTN_repeat-like_dom_sf"/>
</dbReference>
<name>A0A376BA73_9ASCO</name>
<protein>
    <submittedName>
        <fullName evidence="2">Related to SPS-sensor component PTR3</fullName>
    </submittedName>
</protein>
<dbReference type="EMBL" id="UFAJ01000543">
    <property type="protein sequence ID" value="SSD61030.1"/>
    <property type="molecule type" value="Genomic_DNA"/>
</dbReference>
<evidence type="ECO:0000313" key="2">
    <source>
        <dbReference type="EMBL" id="SSD61030.1"/>
    </source>
</evidence>
<proteinExistence type="predicted"/>